<keyword evidence="10" id="KW-0804">Transcription</keyword>
<evidence type="ECO:0000256" key="2">
    <source>
        <dbReference type="ARBA" id="ARBA00010107"/>
    </source>
</evidence>
<feature type="domain" description="MYST-type HAT" evidence="15">
    <location>
        <begin position="187"/>
        <end position="515"/>
    </location>
</feature>
<name>A0ABR3YZ01_9PEZI</name>
<evidence type="ECO:0000256" key="7">
    <source>
        <dbReference type="ARBA" id="ARBA00022833"/>
    </source>
</evidence>
<accession>A0ABR3YZ01</accession>
<keyword evidence="4 16" id="KW-0808">Transferase</keyword>
<evidence type="ECO:0000256" key="4">
    <source>
        <dbReference type="ARBA" id="ARBA00022679"/>
    </source>
</evidence>
<evidence type="ECO:0000256" key="8">
    <source>
        <dbReference type="ARBA" id="ARBA00022990"/>
    </source>
</evidence>
<dbReference type="GO" id="GO:0061733">
    <property type="term" value="F:protein-lysine-acetyltransferase activity"/>
    <property type="evidence" value="ECO:0007669"/>
    <property type="project" value="UniProtKB-EC"/>
</dbReference>
<protein>
    <recommendedName>
        <fullName evidence="3">histone acetyltransferase</fullName>
        <ecNumber evidence="3">2.3.1.48</ecNumber>
    </recommendedName>
</protein>
<evidence type="ECO:0000313" key="17">
    <source>
        <dbReference type="Proteomes" id="UP001583280"/>
    </source>
</evidence>
<keyword evidence="8" id="KW-0007">Acetylation</keyword>
<dbReference type="PANTHER" id="PTHR10615:SF219">
    <property type="entry name" value="HISTONE ACETYLTRANSFERASE KAT5"/>
    <property type="match status" value="1"/>
</dbReference>
<feature type="compositionally biased region" description="Low complexity" evidence="14">
    <location>
        <begin position="517"/>
        <end position="526"/>
    </location>
</feature>
<evidence type="ECO:0000256" key="14">
    <source>
        <dbReference type="SAM" id="MobiDB-lite"/>
    </source>
</evidence>
<dbReference type="InterPro" id="IPR036388">
    <property type="entry name" value="WH-like_DNA-bd_sf"/>
</dbReference>
<organism evidence="16 17">
    <name type="scientific">Ceratocystis pirilliformis</name>
    <dbReference type="NCBI Taxonomy" id="259994"/>
    <lineage>
        <taxon>Eukaryota</taxon>
        <taxon>Fungi</taxon>
        <taxon>Dikarya</taxon>
        <taxon>Ascomycota</taxon>
        <taxon>Pezizomycotina</taxon>
        <taxon>Sordariomycetes</taxon>
        <taxon>Hypocreomycetidae</taxon>
        <taxon>Microascales</taxon>
        <taxon>Ceratocystidaceae</taxon>
        <taxon>Ceratocystis</taxon>
    </lineage>
</organism>
<dbReference type="Gene3D" id="1.10.10.10">
    <property type="entry name" value="Winged helix-like DNA-binding domain superfamily/Winged helix DNA-binding domain"/>
    <property type="match status" value="1"/>
</dbReference>
<dbReference type="InterPro" id="IPR040706">
    <property type="entry name" value="Zf-MYST"/>
</dbReference>
<keyword evidence="6" id="KW-0863">Zinc-finger</keyword>
<evidence type="ECO:0000256" key="1">
    <source>
        <dbReference type="ARBA" id="ARBA00004123"/>
    </source>
</evidence>
<feature type="region of interest" description="Disordered" evidence="14">
    <location>
        <begin position="1"/>
        <end position="27"/>
    </location>
</feature>
<evidence type="ECO:0000256" key="5">
    <source>
        <dbReference type="ARBA" id="ARBA00022723"/>
    </source>
</evidence>
<evidence type="ECO:0000256" key="3">
    <source>
        <dbReference type="ARBA" id="ARBA00013184"/>
    </source>
</evidence>
<feature type="region of interest" description="Disordered" evidence="14">
    <location>
        <begin position="490"/>
        <end position="538"/>
    </location>
</feature>
<evidence type="ECO:0000256" key="6">
    <source>
        <dbReference type="ARBA" id="ARBA00022771"/>
    </source>
</evidence>
<dbReference type="Gene3D" id="3.40.630.30">
    <property type="match status" value="1"/>
</dbReference>
<dbReference type="Gene3D" id="3.30.60.60">
    <property type="entry name" value="N-acetyl transferase-like"/>
    <property type="match status" value="1"/>
</dbReference>
<keyword evidence="9" id="KW-0805">Transcription regulation</keyword>
<evidence type="ECO:0000256" key="13">
    <source>
        <dbReference type="ARBA" id="ARBA00045805"/>
    </source>
</evidence>
<evidence type="ECO:0000259" key="15">
    <source>
        <dbReference type="PROSITE" id="PS51726"/>
    </source>
</evidence>
<dbReference type="InterPro" id="IPR016181">
    <property type="entry name" value="Acyl_CoA_acyltransferase"/>
</dbReference>
<comment type="similarity">
    <text evidence="2">Belongs to the MYST (SAS/MOZ) family.</text>
</comment>
<evidence type="ECO:0000256" key="11">
    <source>
        <dbReference type="ARBA" id="ARBA00023242"/>
    </source>
</evidence>
<keyword evidence="7" id="KW-0862">Zinc</keyword>
<dbReference type="InterPro" id="IPR050603">
    <property type="entry name" value="MYST_HAT"/>
</dbReference>
<evidence type="ECO:0000256" key="9">
    <source>
        <dbReference type="ARBA" id="ARBA00023015"/>
    </source>
</evidence>
<dbReference type="PROSITE" id="PS51726">
    <property type="entry name" value="MYST_HAT"/>
    <property type="match status" value="1"/>
</dbReference>
<gene>
    <name evidence="16" type="primary">SAS2</name>
    <name evidence="16" type="ORF">Cpir12675_004062</name>
</gene>
<comment type="subcellular location">
    <subcellularLocation>
        <location evidence="1">Nucleus</location>
    </subcellularLocation>
</comment>
<dbReference type="PANTHER" id="PTHR10615">
    <property type="entry name" value="HISTONE ACETYLTRANSFERASE"/>
    <property type="match status" value="1"/>
</dbReference>
<keyword evidence="11" id="KW-0539">Nucleus</keyword>
<sequence length="586" mass="64741">MPTSKRKRAEPASTASQTRDVPDVGEARSLRQTTLAFKRSQQQVGSLLNPHENAVAKAVIERDGGTEEPEDIFMETEPEAQPSKDTEPATLPARKRRRPRKAAEIEQLSELRVNDSSQDATVDPELEPSPPQTRRRTGCTNRRKDASSSSSSTAATATVSAHNLATFTISSITPASATASSNTNTPCADRNIDYVVLGDLCFRTWYPSPYSKDVLGQPSSRPARAHGRKRQAPLLEKLYVCPYCFKYAREVLLWAKHVKFCCSMSRRLYESVPGRKVYVHPTREGETGEWSVWEVDGEKDSLFCQNLSLFGKLFLDTKSIFYDVHNFNFFLLVYSPAPSAPSETTESTVPRITGFFSKEKMSWDNNNLACILVFPPWQRKGLGALLMGVSYEIARREGLLGGPEKPISDIGLKGYRRFWGSEIARWLLSVDTTKVATNAQYSASAAASTSNRSSADVLVDIYDCSQATWITPEDCLTTLREIDAVQDNDAGLQSNKSRSQRPRALQSAETLPGTPASSTSVSSHSVPGQESSQDQKQTRYVYISRDAVRDWVVLNNINMDRVCDPAGFVEGYAIKKTEGGFVGPGG</sequence>
<proteinExistence type="inferred from homology"/>
<dbReference type="Pfam" id="PF17772">
    <property type="entry name" value="zf-MYST"/>
    <property type="match status" value="1"/>
</dbReference>
<feature type="compositionally biased region" description="Acidic residues" evidence="14">
    <location>
        <begin position="66"/>
        <end position="78"/>
    </location>
</feature>
<evidence type="ECO:0000256" key="12">
    <source>
        <dbReference type="ARBA" id="ARBA00023315"/>
    </source>
</evidence>
<feature type="region of interest" description="Disordered" evidence="14">
    <location>
        <begin position="58"/>
        <end position="157"/>
    </location>
</feature>
<dbReference type="SUPFAM" id="SSF55729">
    <property type="entry name" value="Acyl-CoA N-acyltransferases (Nat)"/>
    <property type="match status" value="1"/>
</dbReference>
<keyword evidence="12 16" id="KW-0012">Acyltransferase</keyword>
<comment type="function">
    <text evidence="13">Catalytic component of the NuA4 histone acetyltransferase (HAT) complex which is involved in epigenetic transcriptional activation of selected genes principally by acetylation of nucleosomal histones H4, H3, H2B, H2A and H2A variant H2A.Z. Acetylates histone H4 to form H4K5ac, H4K8ac, H4K12ac and H4K16ac, histone H3 to form H3K14ac, and histone H2A to form H2AK4ac and H2AK7ac. The NuA4 complex is involved in the DNA damage response and is required for chromosome segregation. The NuA4 complex plays a direct role in repair of DNA double-strand breaks (DSBs) through homologous recombination. Recruitment to promoters depends on H3K4me. Also acetylates non-histone proteins. In addition to protein acetyltransferase, can use different acyl-CoA substrates, such as 2-hydroxyisobutanoyl-CoA (2-hydroxyisobutyryl-CoA) or (2E)-butenoyl-CoA (crotonyl-CoA), and is able to mediate protein 2-hydroxyisobutyrylation and crotonylation, respectively.</text>
</comment>
<keyword evidence="17" id="KW-1185">Reference proteome</keyword>
<comment type="caution">
    <text evidence="16">The sequence shown here is derived from an EMBL/GenBank/DDBJ whole genome shotgun (WGS) entry which is preliminary data.</text>
</comment>
<dbReference type="Pfam" id="PF01853">
    <property type="entry name" value="MOZ_SAS"/>
    <property type="match status" value="1"/>
</dbReference>
<evidence type="ECO:0000313" key="16">
    <source>
        <dbReference type="EMBL" id="KAL1893631.1"/>
    </source>
</evidence>
<dbReference type="EMBL" id="JAWDJO010000107">
    <property type="protein sequence ID" value="KAL1893631.1"/>
    <property type="molecule type" value="Genomic_DNA"/>
</dbReference>
<feature type="compositionally biased region" description="Low complexity" evidence="14">
    <location>
        <begin position="147"/>
        <end position="157"/>
    </location>
</feature>
<evidence type="ECO:0000256" key="10">
    <source>
        <dbReference type="ARBA" id="ARBA00023163"/>
    </source>
</evidence>
<dbReference type="Proteomes" id="UP001583280">
    <property type="component" value="Unassembled WGS sequence"/>
</dbReference>
<reference evidence="16 17" key="1">
    <citation type="journal article" date="2024" name="IMA Fungus">
        <title>IMA Genome - F19 : A genome assembly and annotation guide to empower mycologists, including annotated draft genome sequences of Ceratocystis pirilliformis, Diaporthe australafricana, Fusarium ophioides, Paecilomyces lecythidis, and Sporothrix stenoceras.</title>
        <authorList>
            <person name="Aylward J."/>
            <person name="Wilson A.M."/>
            <person name="Visagie C.M."/>
            <person name="Spraker J."/>
            <person name="Barnes I."/>
            <person name="Buitendag C."/>
            <person name="Ceriani C."/>
            <person name="Del Mar Angel L."/>
            <person name="du Plessis D."/>
            <person name="Fuchs T."/>
            <person name="Gasser K."/>
            <person name="Kramer D."/>
            <person name="Li W."/>
            <person name="Munsamy K."/>
            <person name="Piso A."/>
            <person name="Price J.L."/>
            <person name="Sonnekus B."/>
            <person name="Thomas C."/>
            <person name="van der Nest A."/>
            <person name="van Dijk A."/>
            <person name="van Heerden A."/>
            <person name="van Vuuren N."/>
            <person name="Yilmaz N."/>
            <person name="Duong T.A."/>
            <person name="van der Merwe N.A."/>
            <person name="Wingfield M.J."/>
            <person name="Wingfield B.D."/>
        </authorList>
    </citation>
    <scope>NUCLEOTIDE SEQUENCE [LARGE SCALE GENOMIC DNA]</scope>
    <source>
        <strain evidence="16 17">CMW 12675</strain>
    </source>
</reference>
<keyword evidence="5" id="KW-0479">Metal-binding</keyword>
<dbReference type="EC" id="2.3.1.48" evidence="3"/>
<dbReference type="InterPro" id="IPR002717">
    <property type="entry name" value="HAT_MYST-type"/>
</dbReference>